<gene>
    <name evidence="1" type="ORF">ANIA_11470</name>
</gene>
<organism evidence="1 2">
    <name type="scientific">Emericella nidulans (strain FGSC A4 / ATCC 38163 / CBS 112.46 / NRRL 194 / M139)</name>
    <name type="common">Aspergillus nidulans</name>
    <dbReference type="NCBI Taxonomy" id="227321"/>
    <lineage>
        <taxon>Eukaryota</taxon>
        <taxon>Fungi</taxon>
        <taxon>Dikarya</taxon>
        <taxon>Ascomycota</taxon>
        <taxon>Pezizomycotina</taxon>
        <taxon>Eurotiomycetes</taxon>
        <taxon>Eurotiomycetidae</taxon>
        <taxon>Eurotiales</taxon>
        <taxon>Aspergillaceae</taxon>
        <taxon>Aspergillus</taxon>
        <taxon>Aspergillus subgen. Nidulantes</taxon>
    </lineage>
</organism>
<dbReference type="AlphaFoldDB" id="C8VF94"/>
<evidence type="ECO:0000313" key="2">
    <source>
        <dbReference type="Proteomes" id="UP000000560"/>
    </source>
</evidence>
<dbReference type="GeneID" id="74897047"/>
<sequence length="85" mass="9711">MLLMQRIILGEHKIVPRPTYYVMKILRTTSPVNMPTLPTIPYPLLNNAVLDIDVNACYSFQLKDVPHGTILPSKLTVLPVFESRY</sequence>
<accession>C8VF94</accession>
<dbReference type="RefSeq" id="XP_050468165.1">
    <property type="nucleotide sequence ID" value="XM_050612221.1"/>
</dbReference>
<reference evidence="2" key="2">
    <citation type="journal article" date="2009" name="Fungal Genet. Biol.">
        <title>The 2008 update of the Aspergillus nidulans genome annotation: a community effort.</title>
        <authorList>
            <person name="Wortman J.R."/>
            <person name="Gilsenan J.M."/>
            <person name="Joardar V."/>
            <person name="Deegan J."/>
            <person name="Clutterbuck J."/>
            <person name="Andersen M.R."/>
            <person name="Archer D."/>
            <person name="Bencina M."/>
            <person name="Braus G."/>
            <person name="Coutinho P."/>
            <person name="von Dohren H."/>
            <person name="Doonan J."/>
            <person name="Driessen A.J."/>
            <person name="Durek P."/>
            <person name="Espeso E."/>
            <person name="Fekete E."/>
            <person name="Flipphi M."/>
            <person name="Estrada C.G."/>
            <person name="Geysens S."/>
            <person name="Goldman G."/>
            <person name="de Groot P.W."/>
            <person name="Hansen K."/>
            <person name="Harris S.D."/>
            <person name="Heinekamp T."/>
            <person name="Helmstaedt K."/>
            <person name="Henrissat B."/>
            <person name="Hofmann G."/>
            <person name="Homan T."/>
            <person name="Horio T."/>
            <person name="Horiuchi H."/>
            <person name="James S."/>
            <person name="Jones M."/>
            <person name="Karaffa L."/>
            <person name="Karanyi Z."/>
            <person name="Kato M."/>
            <person name="Keller N."/>
            <person name="Kelly D.E."/>
            <person name="Kiel J.A."/>
            <person name="Kim J.M."/>
            <person name="van der Klei I.J."/>
            <person name="Klis F.M."/>
            <person name="Kovalchuk A."/>
            <person name="Krasevec N."/>
            <person name="Kubicek C.P."/>
            <person name="Liu B."/>
            <person name="Maccabe A."/>
            <person name="Meyer V."/>
            <person name="Mirabito P."/>
            <person name="Miskei M."/>
            <person name="Mos M."/>
            <person name="Mullins J."/>
            <person name="Nelson D.R."/>
            <person name="Nielsen J."/>
            <person name="Oakley B.R."/>
            <person name="Osmani S.A."/>
            <person name="Pakula T."/>
            <person name="Paszewski A."/>
            <person name="Paulsen I."/>
            <person name="Pilsyk S."/>
            <person name="Pocsi I."/>
            <person name="Punt P.J."/>
            <person name="Ram A.F."/>
            <person name="Ren Q."/>
            <person name="Robellet X."/>
            <person name="Robson G."/>
            <person name="Seiboth B."/>
            <person name="van Solingen P."/>
            <person name="Specht T."/>
            <person name="Sun J."/>
            <person name="Taheri-Talesh N."/>
            <person name="Takeshita N."/>
            <person name="Ussery D."/>
            <person name="vanKuyk P.A."/>
            <person name="Visser H."/>
            <person name="van de Vondervoort P.J."/>
            <person name="de Vries R.P."/>
            <person name="Walton J."/>
            <person name="Xiang X."/>
            <person name="Xiong Y."/>
            <person name="Zeng A.P."/>
            <person name="Brandt B.W."/>
            <person name="Cornell M.J."/>
            <person name="van den Hondel C.A."/>
            <person name="Visser J."/>
            <person name="Oliver S.G."/>
            <person name="Turner G."/>
        </authorList>
    </citation>
    <scope>GENOME REANNOTATION</scope>
    <source>
        <strain evidence="2">FGSC A4 / ATCC 38163 / CBS 112.46 / NRRL 194 / M139</strain>
    </source>
</reference>
<dbReference type="InParanoid" id="C8VF94"/>
<dbReference type="HOGENOM" id="CLU_2512619_0_0_1"/>
<proteinExistence type="predicted"/>
<name>C8VF94_EMENI</name>
<evidence type="ECO:0000313" key="1">
    <source>
        <dbReference type="EMBL" id="CBF81103.1"/>
    </source>
</evidence>
<dbReference type="KEGG" id="ani:ANIA_11470"/>
<keyword evidence="2" id="KW-1185">Reference proteome</keyword>
<protein>
    <submittedName>
        <fullName evidence="1">Uncharacterized protein</fullName>
    </submittedName>
</protein>
<dbReference type="Proteomes" id="UP000000560">
    <property type="component" value="Chromosome V"/>
</dbReference>
<reference evidence="2" key="1">
    <citation type="journal article" date="2005" name="Nature">
        <title>Sequencing of Aspergillus nidulans and comparative analysis with A. fumigatus and A. oryzae.</title>
        <authorList>
            <person name="Galagan J.E."/>
            <person name="Calvo S.E."/>
            <person name="Cuomo C."/>
            <person name="Ma L.J."/>
            <person name="Wortman J.R."/>
            <person name="Batzoglou S."/>
            <person name="Lee S.I."/>
            <person name="Basturkmen M."/>
            <person name="Spevak C.C."/>
            <person name="Clutterbuck J."/>
            <person name="Kapitonov V."/>
            <person name="Jurka J."/>
            <person name="Scazzocchio C."/>
            <person name="Farman M."/>
            <person name="Butler J."/>
            <person name="Purcell S."/>
            <person name="Harris S."/>
            <person name="Braus G.H."/>
            <person name="Draht O."/>
            <person name="Busch S."/>
            <person name="D'Enfert C."/>
            <person name="Bouchier C."/>
            <person name="Goldman G.H."/>
            <person name="Bell-Pedersen D."/>
            <person name="Griffiths-Jones S."/>
            <person name="Doonan J.H."/>
            <person name="Yu J."/>
            <person name="Vienken K."/>
            <person name="Pain A."/>
            <person name="Freitag M."/>
            <person name="Selker E.U."/>
            <person name="Archer D.B."/>
            <person name="Penalva M.A."/>
            <person name="Oakley B.R."/>
            <person name="Momany M."/>
            <person name="Tanaka T."/>
            <person name="Kumagai T."/>
            <person name="Asai K."/>
            <person name="Machida M."/>
            <person name="Nierman W.C."/>
            <person name="Denning D.W."/>
            <person name="Caddick M."/>
            <person name="Hynes M."/>
            <person name="Paoletti M."/>
            <person name="Fischer R."/>
            <person name="Miller B."/>
            <person name="Dyer P."/>
            <person name="Sachs M.S."/>
            <person name="Osmani S.A."/>
            <person name="Birren B.W."/>
        </authorList>
    </citation>
    <scope>NUCLEOTIDE SEQUENCE [LARGE SCALE GENOMIC DNA]</scope>
    <source>
        <strain evidence="2">FGSC A4 / ATCC 38163 / CBS 112.46 / NRRL 194 / M139</strain>
    </source>
</reference>
<dbReference type="EMBL" id="BN001305">
    <property type="protein sequence ID" value="CBF81103.1"/>
    <property type="molecule type" value="Genomic_DNA"/>
</dbReference>